<protein>
    <submittedName>
        <fullName evidence="1">Uncharacterized protein</fullName>
    </submittedName>
</protein>
<dbReference type="EMBL" id="BGPR01000905">
    <property type="protein sequence ID" value="GBM39701.1"/>
    <property type="molecule type" value="Genomic_DNA"/>
</dbReference>
<sequence length="124" mass="14412">MIKPYAKFDPSSSSSSRFHMCTDVQTFLDGFRPKFDTNLQFLNSDTIPNLIRLARCYFLLRRSQTVISFPVSGRCKTCGLDQISMWSILPITILLRKCKAAFSAMLVLWLEREFYKDSEWLPGR</sequence>
<dbReference type="AlphaFoldDB" id="A0A4Y2FEQ8"/>
<proteinExistence type="predicted"/>
<reference evidence="1 2" key="1">
    <citation type="journal article" date="2019" name="Sci. Rep.">
        <title>Orb-weaving spider Araneus ventricosus genome elucidates the spidroin gene catalogue.</title>
        <authorList>
            <person name="Kono N."/>
            <person name="Nakamura H."/>
            <person name="Ohtoshi R."/>
            <person name="Moran D.A.P."/>
            <person name="Shinohara A."/>
            <person name="Yoshida Y."/>
            <person name="Fujiwara M."/>
            <person name="Mori M."/>
            <person name="Tomita M."/>
            <person name="Arakawa K."/>
        </authorList>
    </citation>
    <scope>NUCLEOTIDE SEQUENCE [LARGE SCALE GENOMIC DNA]</scope>
</reference>
<evidence type="ECO:0000313" key="1">
    <source>
        <dbReference type="EMBL" id="GBM39701.1"/>
    </source>
</evidence>
<accession>A0A4Y2FEQ8</accession>
<gene>
    <name evidence="1" type="ORF">AVEN_47508_1</name>
</gene>
<dbReference type="Proteomes" id="UP000499080">
    <property type="component" value="Unassembled WGS sequence"/>
</dbReference>
<comment type="caution">
    <text evidence="1">The sequence shown here is derived from an EMBL/GenBank/DDBJ whole genome shotgun (WGS) entry which is preliminary data.</text>
</comment>
<name>A0A4Y2FEQ8_ARAVE</name>
<evidence type="ECO:0000313" key="2">
    <source>
        <dbReference type="Proteomes" id="UP000499080"/>
    </source>
</evidence>
<organism evidence="1 2">
    <name type="scientific">Araneus ventricosus</name>
    <name type="common">Orbweaver spider</name>
    <name type="synonym">Epeira ventricosa</name>
    <dbReference type="NCBI Taxonomy" id="182803"/>
    <lineage>
        <taxon>Eukaryota</taxon>
        <taxon>Metazoa</taxon>
        <taxon>Ecdysozoa</taxon>
        <taxon>Arthropoda</taxon>
        <taxon>Chelicerata</taxon>
        <taxon>Arachnida</taxon>
        <taxon>Araneae</taxon>
        <taxon>Araneomorphae</taxon>
        <taxon>Entelegynae</taxon>
        <taxon>Araneoidea</taxon>
        <taxon>Araneidae</taxon>
        <taxon>Araneus</taxon>
    </lineage>
</organism>
<keyword evidence="2" id="KW-1185">Reference proteome</keyword>